<gene>
    <name evidence="1" type="ORF">RPE78_00080</name>
</gene>
<evidence type="ECO:0000313" key="2">
    <source>
        <dbReference type="Proteomes" id="UP001623290"/>
    </source>
</evidence>
<evidence type="ECO:0000313" key="1">
    <source>
        <dbReference type="EMBL" id="WRY33726.1"/>
    </source>
</evidence>
<organism evidence="1 2">
    <name type="scientific">Thioclava litoralis</name>
    <dbReference type="NCBI Taxonomy" id="3076557"/>
    <lineage>
        <taxon>Bacteria</taxon>
        <taxon>Pseudomonadati</taxon>
        <taxon>Pseudomonadota</taxon>
        <taxon>Alphaproteobacteria</taxon>
        <taxon>Rhodobacterales</taxon>
        <taxon>Paracoccaceae</taxon>
        <taxon>Thioclava</taxon>
    </lineage>
</organism>
<dbReference type="RefSeq" id="WP_406720884.1">
    <property type="nucleotide sequence ID" value="NZ_CP135443.1"/>
</dbReference>
<name>A0ABZ1DY52_9RHOB</name>
<sequence>MREALSSVLSDGLEVLRGPIHGADLRDGVTGFLRGIVGWVWRLADASPRWMKWPETVAYVTQGMRHAFQAPSAASSLAGALETSPAWQSLRENAAGRLEQARAVQVLVRASTVSLGRDTNIGK</sequence>
<keyword evidence="2" id="KW-1185">Reference proteome</keyword>
<reference evidence="1 2" key="1">
    <citation type="submission" date="2023-09" db="EMBL/GenBank/DDBJ databases">
        <title>Thioclava shenzhenensis sp. nov., a multidrug resistant bacteria-antagonizing species isolated from coastal seawater.</title>
        <authorList>
            <person name="Long M."/>
        </authorList>
    </citation>
    <scope>NUCLEOTIDE SEQUENCE [LARGE SCALE GENOMIC DNA]</scope>
    <source>
        <strain evidence="1 2">FTW29</strain>
    </source>
</reference>
<protein>
    <submittedName>
        <fullName evidence="1">Uncharacterized protein</fullName>
    </submittedName>
</protein>
<dbReference type="EMBL" id="CP135443">
    <property type="protein sequence ID" value="WRY33726.1"/>
    <property type="molecule type" value="Genomic_DNA"/>
</dbReference>
<accession>A0ABZ1DY52</accession>
<dbReference type="Proteomes" id="UP001623290">
    <property type="component" value="Chromosome"/>
</dbReference>
<proteinExistence type="predicted"/>